<reference evidence="1 2" key="1">
    <citation type="submission" date="2021-11" db="EMBL/GenBank/DDBJ databases">
        <title>Black yeast isolated from Biological Soil Crust.</title>
        <authorList>
            <person name="Kurbessoian T."/>
        </authorList>
    </citation>
    <scope>NUCLEOTIDE SEQUENCE [LARGE SCALE GENOMIC DNA]</scope>
    <source>
        <strain evidence="1 2">CCFEE 5522</strain>
    </source>
</reference>
<keyword evidence="2" id="KW-1185">Reference proteome</keyword>
<comment type="caution">
    <text evidence="1">The sequence shown here is derived from an EMBL/GenBank/DDBJ whole genome shotgun (WGS) entry which is preliminary data.</text>
</comment>
<dbReference type="Gene3D" id="3.80.10.10">
    <property type="entry name" value="Ribonuclease Inhibitor"/>
    <property type="match status" value="1"/>
</dbReference>
<name>A0AAV9JAF6_9PEZI</name>
<accession>A0AAV9JAF6</accession>
<evidence type="ECO:0000313" key="1">
    <source>
        <dbReference type="EMBL" id="KAK4541981.1"/>
    </source>
</evidence>
<dbReference type="EMBL" id="JAVFHQ010000046">
    <property type="protein sequence ID" value="KAK4541981.1"/>
    <property type="molecule type" value="Genomic_DNA"/>
</dbReference>
<protein>
    <submittedName>
        <fullName evidence="1">Uncharacterized protein</fullName>
    </submittedName>
</protein>
<organism evidence="1 2">
    <name type="scientific">Oleoguttula mirabilis</name>
    <dbReference type="NCBI Taxonomy" id="1507867"/>
    <lineage>
        <taxon>Eukaryota</taxon>
        <taxon>Fungi</taxon>
        <taxon>Dikarya</taxon>
        <taxon>Ascomycota</taxon>
        <taxon>Pezizomycotina</taxon>
        <taxon>Dothideomycetes</taxon>
        <taxon>Dothideomycetidae</taxon>
        <taxon>Mycosphaerellales</taxon>
        <taxon>Teratosphaeriaceae</taxon>
        <taxon>Oleoguttula</taxon>
    </lineage>
</organism>
<dbReference type="Proteomes" id="UP001324427">
    <property type="component" value="Unassembled WGS sequence"/>
</dbReference>
<evidence type="ECO:0000313" key="2">
    <source>
        <dbReference type="Proteomes" id="UP001324427"/>
    </source>
</evidence>
<proteinExistence type="predicted"/>
<sequence>MSLFDATNKYRPSMRRPAVRALQYLSPPPKKEYLLIHPRAPQAQDSGRPSIIALGTDILTVIVDCTYDIHPESVLSIALVTSYFHNLARYSQHRTVTFAVPNQGKPPQAIHNRLEYLEKQGLLPAVRELEVDKPANLSDDVLARLCTLMPHMTGLRDIKWPDFAIPPGLLAILRASSSNVRLHTQLGTPYGRVKKNTNLYTLPSNPNLCSLQVRVEYTNAPSCLAITQPLKQILLTCPNLLSLTLDLSLPRSGCVVYGPPTEYCGFGFTDEERPLAALEELVLVGYPFGRVPRGAGSQGETHFFGGLPNWIGYLGSGPEVDYWANAFDWSRLRRLETADADFALALMPKLGALKDVVLSKVWHEEQSVRFYQEVLAELESIAVPKMACIGVDGILRHRCTLRRLRVHQDEDYRGIWRQDAITTAQLREIRDACPLLEELGLDVARPNNDWPWDLLDVLATFPRLRRLAIWFEVGLDNREAPIQPYVTFSAAAMLYHHLCGHSPRRREQQASSRLKELEIHAGSPPPMGHGYPAPQAYWPSSQSMTFTCTLCPRDDEAAEGRFVVACPGLSARDDQVEDVVAEMKRRMKGGEDLGRGKMKLALEGPTPLGNWDRGDAY</sequence>
<dbReference type="InterPro" id="IPR032675">
    <property type="entry name" value="LRR_dom_sf"/>
</dbReference>
<dbReference type="AlphaFoldDB" id="A0AAV9JAF6"/>
<gene>
    <name evidence="1" type="ORF">LTR36_007181</name>
</gene>